<keyword evidence="1" id="KW-0812">Transmembrane</keyword>
<accession>A0A1H2SC62</accession>
<keyword evidence="1" id="KW-1133">Transmembrane helix</keyword>
<protein>
    <submittedName>
        <fullName evidence="2">Uncharacterized protein</fullName>
    </submittedName>
</protein>
<keyword evidence="1" id="KW-0472">Membrane</keyword>
<name>A0A1H2SC62_9RHOB</name>
<feature type="transmembrane region" description="Helical" evidence="1">
    <location>
        <begin position="110"/>
        <end position="134"/>
    </location>
</feature>
<dbReference type="AlphaFoldDB" id="A0A1H2SC62"/>
<keyword evidence="3" id="KW-1185">Reference proteome</keyword>
<gene>
    <name evidence="2" type="ORF">SAMN04488238_101566</name>
</gene>
<dbReference type="STRING" id="564137.SAMN04488238_101566"/>
<reference evidence="2 3" key="1">
    <citation type="submission" date="2016-10" db="EMBL/GenBank/DDBJ databases">
        <authorList>
            <person name="de Groot N.N."/>
        </authorList>
    </citation>
    <scope>NUCLEOTIDE SEQUENCE [LARGE SCALE GENOMIC DNA]</scope>
    <source>
        <strain evidence="2 3">CGMCC 1.8894</strain>
    </source>
</reference>
<dbReference type="Proteomes" id="UP000198539">
    <property type="component" value="Unassembled WGS sequence"/>
</dbReference>
<evidence type="ECO:0000256" key="1">
    <source>
        <dbReference type="SAM" id="Phobius"/>
    </source>
</evidence>
<evidence type="ECO:0000313" key="2">
    <source>
        <dbReference type="EMBL" id="SDW29226.1"/>
    </source>
</evidence>
<proteinExistence type="predicted"/>
<organism evidence="2 3">
    <name type="scientific">Roseicitreum antarcticum</name>
    <dbReference type="NCBI Taxonomy" id="564137"/>
    <lineage>
        <taxon>Bacteria</taxon>
        <taxon>Pseudomonadati</taxon>
        <taxon>Pseudomonadota</taxon>
        <taxon>Alphaproteobacteria</taxon>
        <taxon>Rhodobacterales</taxon>
        <taxon>Paracoccaceae</taxon>
        <taxon>Roseicitreum</taxon>
    </lineage>
</organism>
<sequence>MSTTYGDKEIVAVLRGVAEADGQEVLWTLANSYQRYENGPFDEDIEYRDFQESQTLHIEGAVEKELLRFRSERADHDLNTVATFVSLTAKGNDFLRDKTKSWWERAANNIAGNLPTILTAVVTALLIAFLLNFLDIG</sequence>
<evidence type="ECO:0000313" key="3">
    <source>
        <dbReference type="Proteomes" id="UP000198539"/>
    </source>
</evidence>
<dbReference type="EMBL" id="FNOM01000001">
    <property type="protein sequence ID" value="SDW29226.1"/>
    <property type="molecule type" value="Genomic_DNA"/>
</dbReference>
<dbReference type="RefSeq" id="WP_092885119.1">
    <property type="nucleotide sequence ID" value="NZ_CP061498.1"/>
</dbReference>